<evidence type="ECO:0000256" key="10">
    <source>
        <dbReference type="ARBA" id="ARBA00023004"/>
    </source>
</evidence>
<evidence type="ECO:0000256" key="11">
    <source>
        <dbReference type="ARBA" id="ARBA00023065"/>
    </source>
</evidence>
<dbReference type="EMBL" id="CP011546">
    <property type="protein sequence ID" value="AKK10807.1"/>
    <property type="molecule type" value="Genomic_DNA"/>
</dbReference>
<dbReference type="PANTHER" id="PTHR11040:SF205">
    <property type="entry name" value="ZINC TRANSPORTER ZUPT"/>
    <property type="match status" value="1"/>
</dbReference>
<evidence type="ECO:0000256" key="5">
    <source>
        <dbReference type="ARBA" id="ARBA00022692"/>
    </source>
</evidence>
<keyword evidence="4 13" id="KW-1003">Cell membrane</keyword>
<feature type="binding site" description="M1 metal binding site" evidence="13">
    <location>
        <position position="159"/>
    </location>
    <ligand>
        <name>Zn(2+)</name>
        <dbReference type="ChEBI" id="CHEBI:29105"/>
    </ligand>
</feature>
<protein>
    <recommendedName>
        <fullName evidence="13">Zinc transporter ZupT</fullName>
    </recommendedName>
</protein>
<dbReference type="InterPro" id="IPR003689">
    <property type="entry name" value="ZIP"/>
</dbReference>
<evidence type="ECO:0000313" key="14">
    <source>
        <dbReference type="EMBL" id="AKK10807.1"/>
    </source>
</evidence>
<feature type="binding site" description="M1 metal binding site" evidence="13">
    <location>
        <position position="184"/>
    </location>
    <ligand>
        <name>Zn(2+)</name>
        <dbReference type="ChEBI" id="CHEBI:29105"/>
    </ligand>
</feature>
<keyword evidence="10" id="KW-0408">Iron</keyword>
<accession>A0A0G3HI49</accession>
<organism evidence="14 15">
    <name type="scientific">Corynebacterium uterequi</name>
    <dbReference type="NCBI Taxonomy" id="1072256"/>
    <lineage>
        <taxon>Bacteria</taxon>
        <taxon>Bacillati</taxon>
        <taxon>Actinomycetota</taxon>
        <taxon>Actinomycetes</taxon>
        <taxon>Mycobacteriales</taxon>
        <taxon>Corynebacteriaceae</taxon>
        <taxon>Corynebacterium</taxon>
    </lineage>
</organism>
<keyword evidence="9 13" id="KW-1133">Transmembrane helix</keyword>
<keyword evidence="7 13" id="KW-0862">Zinc</keyword>
<feature type="binding site" description="M2 metal binding site" evidence="13">
    <location>
        <position position="185"/>
    </location>
    <ligand>
        <name>Fe(2+)</name>
        <dbReference type="ChEBI" id="CHEBI:29033"/>
    </ligand>
</feature>
<comment type="similarity">
    <text evidence="2 13">Belongs to the ZIP transporter (TC 2.A.5) family. ZupT subfamily.</text>
</comment>
<evidence type="ECO:0000256" key="13">
    <source>
        <dbReference type="HAMAP-Rule" id="MF_00548"/>
    </source>
</evidence>
<keyword evidence="8 13" id="KW-0864">Zinc transport</keyword>
<name>A0A0G3HI49_9CORY</name>
<sequence>MVPLSADEGDESMTEIAGYAPEAVALAATLTLLAGLATSIGGMIGVAARTPGPKFLAGALGCSAGVMLYVSFVEILPKAQEYLGEALGAKAGAWAAVGAFFLGIAIIAVIDFFVPEDINPHEPANATKPASGALLAQRSHLMKAGVMTAVALGLHNFPEGFATFVSGLEDLSVALPVVVAIAIHNIPEGVAVAVPIREATGSRRAGLRWATLSGLAEPAGALLGFLVLLPFMSPATMGVAFAAVAGVMVFISLDELLPTAEKTGEHHVAIYGLVAGMAVMALSLLLFI</sequence>
<keyword evidence="5 13" id="KW-0812">Transmembrane</keyword>
<feature type="binding site" description="M2 metal binding site" evidence="13">
    <location>
        <position position="156"/>
    </location>
    <ligand>
        <name>Fe(2+)</name>
        <dbReference type="ChEBI" id="CHEBI:29033"/>
    </ligand>
</feature>
<feature type="binding site" description="M2 metal binding site" evidence="13">
    <location>
        <position position="188"/>
    </location>
    <ligand>
        <name>Fe(2+)</name>
        <dbReference type="ChEBI" id="CHEBI:29033"/>
    </ligand>
</feature>
<gene>
    <name evidence="13 14" type="primary">zupT</name>
    <name evidence="14" type="ORF">CUTER_04005</name>
</gene>
<dbReference type="GO" id="GO:0046872">
    <property type="term" value="F:metal ion binding"/>
    <property type="evidence" value="ECO:0007669"/>
    <property type="project" value="UniProtKB-KW"/>
</dbReference>
<feature type="transmembrane region" description="Helical" evidence="13">
    <location>
        <begin position="93"/>
        <end position="114"/>
    </location>
</feature>
<evidence type="ECO:0000256" key="2">
    <source>
        <dbReference type="ARBA" id="ARBA00009703"/>
    </source>
</evidence>
<reference evidence="15" key="2">
    <citation type="submission" date="2015-05" db="EMBL/GenBank/DDBJ databases">
        <title>Complete genome sequence of Corynebacterium uterequi DSM 45634, isolated from the uterus of a maiden mare.</title>
        <authorList>
            <person name="Ruckert C."/>
            <person name="Albersmeier A."/>
            <person name="Winkler A."/>
            <person name="Tauch A."/>
        </authorList>
    </citation>
    <scope>NUCLEOTIDE SEQUENCE [LARGE SCALE GENOMIC DNA]</scope>
    <source>
        <strain evidence="15">DSM 45634</strain>
    </source>
</reference>
<keyword evidence="15" id="KW-1185">Reference proteome</keyword>
<dbReference type="GO" id="GO:0005886">
    <property type="term" value="C:plasma membrane"/>
    <property type="evidence" value="ECO:0007669"/>
    <property type="project" value="UniProtKB-SubCell"/>
</dbReference>
<keyword evidence="3 13" id="KW-0813">Transport</keyword>
<evidence type="ECO:0000256" key="7">
    <source>
        <dbReference type="ARBA" id="ARBA00022833"/>
    </source>
</evidence>
<keyword evidence="12 13" id="KW-0472">Membrane</keyword>
<dbReference type="PANTHER" id="PTHR11040">
    <property type="entry name" value="ZINC/IRON TRANSPORTER"/>
    <property type="match status" value="1"/>
</dbReference>
<dbReference type="PATRIC" id="fig|1072256.5.peg.795"/>
<evidence type="ECO:0000256" key="8">
    <source>
        <dbReference type="ARBA" id="ARBA00022906"/>
    </source>
</evidence>
<evidence type="ECO:0000256" key="1">
    <source>
        <dbReference type="ARBA" id="ARBA00004651"/>
    </source>
</evidence>
<feature type="binding site" description="M1 metal binding site" evidence="13">
    <location>
        <position position="188"/>
    </location>
    <ligand>
        <name>Zn(2+)</name>
        <dbReference type="ChEBI" id="CHEBI:29105"/>
    </ligand>
</feature>
<evidence type="ECO:0000256" key="3">
    <source>
        <dbReference type="ARBA" id="ARBA00022448"/>
    </source>
</evidence>
<feature type="transmembrane region" description="Helical" evidence="13">
    <location>
        <begin position="55"/>
        <end position="73"/>
    </location>
</feature>
<evidence type="ECO:0000256" key="9">
    <source>
        <dbReference type="ARBA" id="ARBA00022989"/>
    </source>
</evidence>
<keyword evidence="6" id="KW-0479">Metal-binding</keyword>
<dbReference type="InterPro" id="IPR023498">
    <property type="entry name" value="Zn_transptr_ZupT"/>
</dbReference>
<evidence type="ECO:0000256" key="6">
    <source>
        <dbReference type="ARBA" id="ARBA00022723"/>
    </source>
</evidence>
<dbReference type="Proteomes" id="UP000035548">
    <property type="component" value="Chromosome"/>
</dbReference>
<feature type="transmembrane region" description="Helical" evidence="13">
    <location>
        <begin position="268"/>
        <end position="287"/>
    </location>
</feature>
<dbReference type="Pfam" id="PF02535">
    <property type="entry name" value="Zip"/>
    <property type="match status" value="1"/>
</dbReference>
<dbReference type="AlphaFoldDB" id="A0A0G3HI49"/>
<feature type="binding site" description="M2 metal binding site" evidence="13">
    <location>
        <position position="217"/>
    </location>
    <ligand>
        <name>Fe(2+)</name>
        <dbReference type="ChEBI" id="CHEBI:29033"/>
    </ligand>
</feature>
<dbReference type="HAMAP" id="MF_00548">
    <property type="entry name" value="ZupT"/>
    <property type="match status" value="1"/>
</dbReference>
<evidence type="ECO:0000313" key="15">
    <source>
        <dbReference type="Proteomes" id="UP000035548"/>
    </source>
</evidence>
<dbReference type="KEGG" id="cut:CUTER_04005"/>
<dbReference type="GO" id="GO:0005385">
    <property type="term" value="F:zinc ion transmembrane transporter activity"/>
    <property type="evidence" value="ECO:0007669"/>
    <property type="project" value="UniProtKB-UniRule"/>
</dbReference>
<evidence type="ECO:0000256" key="12">
    <source>
        <dbReference type="ARBA" id="ARBA00023136"/>
    </source>
</evidence>
<feature type="transmembrane region" description="Helical" evidence="13">
    <location>
        <begin position="235"/>
        <end position="256"/>
    </location>
</feature>
<comment type="function">
    <text evidence="13">Mediates zinc uptake. May also transport other divalent cations.</text>
</comment>
<dbReference type="STRING" id="1072256.CUTER_04005"/>
<proteinExistence type="inferred from homology"/>
<comment type="catalytic activity">
    <reaction evidence="13">
        <text>Zn(2+)(in) = Zn(2+)(out)</text>
        <dbReference type="Rhea" id="RHEA:29351"/>
        <dbReference type="ChEBI" id="CHEBI:29105"/>
    </reaction>
</comment>
<feature type="transmembrane region" description="Helical" evidence="13">
    <location>
        <begin position="23"/>
        <end position="48"/>
    </location>
</feature>
<feature type="binding site" description="M2 metal binding site" evidence="13">
    <location>
        <position position="159"/>
    </location>
    <ligand>
        <name>Fe(2+)</name>
        <dbReference type="ChEBI" id="CHEBI:29033"/>
    </ligand>
</feature>
<comment type="caution">
    <text evidence="13">Lacks conserved residue(s) required for the propagation of feature annotation.</text>
</comment>
<keyword evidence="11 13" id="KW-0406">Ion transport</keyword>
<dbReference type="NCBIfam" id="NF003243">
    <property type="entry name" value="PRK04201.1"/>
    <property type="match status" value="1"/>
</dbReference>
<comment type="subcellular location">
    <subcellularLocation>
        <location evidence="1 13">Cell membrane</location>
        <topology evidence="1 13">Multi-pass membrane protein</topology>
    </subcellularLocation>
</comment>
<reference evidence="14 15" key="1">
    <citation type="journal article" date="2015" name="Genome Announc.">
        <title>Virulence Factor Genes Detected in the Complete Genome Sequence of Corynebacterium uterequi DSM 45634, Isolated from the Uterus of a Maiden Mare.</title>
        <authorList>
            <person name="Ruckert C."/>
            <person name="Kriete M."/>
            <person name="Jaenicke S."/>
            <person name="Winkler A."/>
            <person name="Tauch A."/>
        </authorList>
    </citation>
    <scope>NUCLEOTIDE SEQUENCE [LARGE SCALE GENOMIC DNA]</scope>
    <source>
        <strain evidence="14 15">DSM 45634</strain>
    </source>
</reference>
<evidence type="ECO:0000256" key="4">
    <source>
        <dbReference type="ARBA" id="ARBA00022475"/>
    </source>
</evidence>